<evidence type="ECO:0000313" key="6">
    <source>
        <dbReference type="Proteomes" id="UP000266328"/>
    </source>
</evidence>
<comment type="similarity">
    <text evidence="1">Belongs to the leucine-binding protein family.</text>
</comment>
<dbReference type="AlphaFoldDB" id="A0A398CV87"/>
<dbReference type="Pfam" id="PF07833">
    <property type="entry name" value="Cu_amine_oxidN1"/>
    <property type="match status" value="1"/>
</dbReference>
<name>A0A398CV87_9BACT</name>
<proteinExistence type="inferred from homology"/>
<protein>
    <submittedName>
        <fullName evidence="5">ABC transporter substrate-binding protein</fullName>
    </submittedName>
</protein>
<dbReference type="OrthoDB" id="6111975at2"/>
<organism evidence="5 6">
    <name type="scientific">Candidatus Cryosericum terrychapinii</name>
    <dbReference type="NCBI Taxonomy" id="2290919"/>
    <lineage>
        <taxon>Bacteria</taxon>
        <taxon>Pseudomonadati</taxon>
        <taxon>Caldisericota/Cryosericota group</taxon>
        <taxon>Candidatus Cryosericota</taxon>
        <taxon>Candidatus Cryosericia</taxon>
        <taxon>Candidatus Cryosericales</taxon>
        <taxon>Candidatus Cryosericaceae</taxon>
        <taxon>Candidatus Cryosericum</taxon>
    </lineage>
</organism>
<keyword evidence="6" id="KW-1185">Reference proteome</keyword>
<evidence type="ECO:0000256" key="1">
    <source>
        <dbReference type="ARBA" id="ARBA00010062"/>
    </source>
</evidence>
<dbReference type="InterPro" id="IPR036582">
    <property type="entry name" value="Mao_N_sf"/>
</dbReference>
<sequence length="527" mass="56228">MTMKKVLSLALTIALVVGLFAGVRPASAETKDFFMVLQVGFKQYALNGLPLTSDVAPEIINGRTFVPVRLIAETYGATVEWIPASRTVTIKLGDVEVNLTIGSKKAIIGSDTKSLEAAPYIKAGRTMVPVRLISEAFGLSVYYDSQAKTISIKSATTGVVPGITGNRILIGSFSVQTGPYAVVGVPFSQGMQSYFDMVNDAGGVNGRKISLEVVDDQFNPANTVTVVKKFVTEDKVFAVVGGVGSPDCAAVVDYLNEQKVPFIYQASGLSSLSIPAKQYVFAVQPNYINEGQVLAKYASTTLGLKNIAVLYSNDQAGNEWLSGTKQGAAKFGGTIVLESPFPVTETDFTAYLLKIKASNADALIFYSSSVATAGLAVKTAKSLGLTQKILLSYVAASIAATAGADAAEGVYVPGWVDFSDAKNPDVVKFFSIWNKYYPNGNQALYAYACAGWVAAEVFTEAVRRAGPYPTREALVWALETFDGWSGVLAKDISYSPTAHSGKYSLFFMQIQKGALVKVSDWISVLKP</sequence>
<dbReference type="CDD" id="cd06343">
    <property type="entry name" value="PBP1_ABC_ligand_binding-like"/>
    <property type="match status" value="1"/>
</dbReference>
<evidence type="ECO:0000259" key="4">
    <source>
        <dbReference type="Pfam" id="PF13458"/>
    </source>
</evidence>
<dbReference type="SUPFAM" id="SSF55383">
    <property type="entry name" value="Copper amine oxidase, domain N"/>
    <property type="match status" value="1"/>
</dbReference>
<dbReference type="EMBL" id="QXIS01000012">
    <property type="protein sequence ID" value="RIE06433.1"/>
    <property type="molecule type" value="Genomic_DNA"/>
</dbReference>
<dbReference type="SUPFAM" id="SSF53822">
    <property type="entry name" value="Periplasmic binding protein-like I"/>
    <property type="match status" value="1"/>
</dbReference>
<gene>
    <name evidence="5" type="ORF">SMC7_02165</name>
</gene>
<dbReference type="PANTHER" id="PTHR47235:SF1">
    <property type="entry name" value="BLR6548 PROTEIN"/>
    <property type="match status" value="1"/>
</dbReference>
<dbReference type="Proteomes" id="UP000266328">
    <property type="component" value="Unassembled WGS sequence"/>
</dbReference>
<dbReference type="Gene3D" id="3.40.50.2300">
    <property type="match status" value="2"/>
</dbReference>
<keyword evidence="2" id="KW-0732">Signal</keyword>
<dbReference type="Gene3D" id="3.30.457.10">
    <property type="entry name" value="Copper amine oxidase-like, N-terminal domain"/>
    <property type="match status" value="2"/>
</dbReference>
<comment type="caution">
    <text evidence="5">The sequence shown here is derived from an EMBL/GenBank/DDBJ whole genome shotgun (WGS) entry which is preliminary data.</text>
</comment>
<dbReference type="PANTHER" id="PTHR47235">
    <property type="entry name" value="BLR6548 PROTEIN"/>
    <property type="match status" value="1"/>
</dbReference>
<evidence type="ECO:0000259" key="3">
    <source>
        <dbReference type="Pfam" id="PF07833"/>
    </source>
</evidence>
<feature type="domain" description="Leucine-binding protein" evidence="4">
    <location>
        <begin position="169"/>
        <end position="513"/>
    </location>
</feature>
<reference evidence="5 6" key="1">
    <citation type="submission" date="2018-09" db="EMBL/GenBank/DDBJ databases">
        <title>Discovery and Ecogenomic Context for Candidatus Cryosericales, a Global Caldiserica Order Active in Thawing Permafrost.</title>
        <authorList>
            <person name="Martinez M.A."/>
            <person name="Woodcroft B.J."/>
            <person name="Ignacio Espinoza J.C."/>
            <person name="Zayed A."/>
            <person name="Singleton C.M."/>
            <person name="Boyd J."/>
            <person name="Li Y.-F."/>
            <person name="Purvine S."/>
            <person name="Maughan H."/>
            <person name="Hodgkins S.B."/>
            <person name="Anderson D."/>
            <person name="Sederholm M."/>
            <person name="Temperton B."/>
            <person name="Saleska S.R."/>
            <person name="Tyson G.W."/>
            <person name="Rich V.I."/>
        </authorList>
    </citation>
    <scope>NUCLEOTIDE SEQUENCE [LARGE SCALE GENOMIC DNA]</scope>
    <source>
        <strain evidence="5 6">SMC7</strain>
    </source>
</reference>
<feature type="domain" description="Copper amine oxidase-like N-terminal" evidence="3">
    <location>
        <begin position="46"/>
        <end position="152"/>
    </location>
</feature>
<accession>A0A398CV87</accession>
<dbReference type="Pfam" id="PF13458">
    <property type="entry name" value="Peripla_BP_6"/>
    <property type="match status" value="1"/>
</dbReference>
<dbReference type="InterPro" id="IPR028082">
    <property type="entry name" value="Peripla_BP_I"/>
</dbReference>
<evidence type="ECO:0000256" key="2">
    <source>
        <dbReference type="ARBA" id="ARBA00022729"/>
    </source>
</evidence>
<evidence type="ECO:0000313" key="5">
    <source>
        <dbReference type="EMBL" id="RIE06433.1"/>
    </source>
</evidence>
<dbReference type="InterPro" id="IPR028081">
    <property type="entry name" value="Leu-bd"/>
</dbReference>
<dbReference type="InterPro" id="IPR012854">
    <property type="entry name" value="Cu_amine_oxidase-like_N"/>
</dbReference>